<feature type="region of interest" description="Disordered" evidence="1">
    <location>
        <begin position="1"/>
        <end position="42"/>
    </location>
</feature>
<reference evidence="3" key="1">
    <citation type="submission" date="2016-05" db="EMBL/GenBank/DDBJ databases">
        <title>Comparative genomics of biotechnologically important yeasts.</title>
        <authorList>
            <consortium name="DOE Joint Genome Institute"/>
            <person name="Riley R."/>
            <person name="Haridas S."/>
            <person name="Wolfe K.H."/>
            <person name="Lopes M.R."/>
            <person name="Hittinger C.T."/>
            <person name="Goker M."/>
            <person name="Salamov A."/>
            <person name="Wisecaver J."/>
            <person name="Long T.M."/>
            <person name="Aerts A.L."/>
            <person name="Barry K."/>
            <person name="Choi C."/>
            <person name="Clum A."/>
            <person name="Coughlan A.Y."/>
            <person name="Deshpande S."/>
            <person name="Douglass A.P."/>
            <person name="Hanson S.J."/>
            <person name="Klenk H.-P."/>
            <person name="Labutti K."/>
            <person name="Lapidus A."/>
            <person name="Lindquist E."/>
            <person name="Lipzen A."/>
            <person name="Meier-Kolthoff J.P."/>
            <person name="Ohm R.A."/>
            <person name="Otillar R.P."/>
            <person name="Pangilinan J."/>
            <person name="Peng Y."/>
            <person name="Rokas A."/>
            <person name="Rosa C.A."/>
            <person name="Scheuner C."/>
            <person name="Sibirny A.A."/>
            <person name="Slot J.C."/>
            <person name="Stielow J.B."/>
            <person name="Sun H."/>
            <person name="Kurtzman C.P."/>
            <person name="Blackwell M."/>
            <person name="Grigoriev I.V."/>
            <person name="Jeffries T.W."/>
        </authorList>
    </citation>
    <scope>NUCLEOTIDE SEQUENCE [LARGE SCALE GENOMIC DNA]</scope>
    <source>
        <strain evidence="3">NRRL Y-2460</strain>
    </source>
</reference>
<dbReference type="SUPFAM" id="SSF47954">
    <property type="entry name" value="Cyclin-like"/>
    <property type="match status" value="1"/>
</dbReference>
<protein>
    <recommendedName>
        <fullName evidence="4">Cyclin-like domain-containing protein</fullName>
    </recommendedName>
</protein>
<feature type="compositionally biased region" description="Basic and acidic residues" evidence="1">
    <location>
        <begin position="492"/>
        <end position="503"/>
    </location>
</feature>
<feature type="region of interest" description="Disordered" evidence="1">
    <location>
        <begin position="137"/>
        <end position="168"/>
    </location>
</feature>
<dbReference type="PANTHER" id="PTHR15615:SF117">
    <property type="entry name" value="PHO85 CYCLIN PHO80"/>
    <property type="match status" value="1"/>
</dbReference>
<organism evidence="2 3">
    <name type="scientific">Pachysolen tannophilus NRRL Y-2460</name>
    <dbReference type="NCBI Taxonomy" id="669874"/>
    <lineage>
        <taxon>Eukaryota</taxon>
        <taxon>Fungi</taxon>
        <taxon>Dikarya</taxon>
        <taxon>Ascomycota</taxon>
        <taxon>Saccharomycotina</taxon>
        <taxon>Pichiomycetes</taxon>
        <taxon>Pachysolenaceae</taxon>
        <taxon>Pachysolen</taxon>
    </lineage>
</organism>
<name>A0A1E4TPL1_PACTA</name>
<dbReference type="GO" id="GO:0000307">
    <property type="term" value="C:cyclin-dependent protein kinase holoenzyme complex"/>
    <property type="evidence" value="ECO:0007669"/>
    <property type="project" value="TreeGrafter"/>
</dbReference>
<evidence type="ECO:0008006" key="4">
    <source>
        <dbReference type="Google" id="ProtNLM"/>
    </source>
</evidence>
<proteinExistence type="predicted"/>
<dbReference type="GO" id="GO:0016538">
    <property type="term" value="F:cyclin-dependent protein serine/threonine kinase regulator activity"/>
    <property type="evidence" value="ECO:0007669"/>
    <property type="project" value="TreeGrafter"/>
</dbReference>
<feature type="compositionally biased region" description="Low complexity" evidence="1">
    <location>
        <begin position="367"/>
        <end position="384"/>
    </location>
</feature>
<feature type="compositionally biased region" description="Polar residues" evidence="1">
    <location>
        <begin position="477"/>
        <end position="488"/>
    </location>
</feature>
<feature type="compositionally biased region" description="Low complexity" evidence="1">
    <location>
        <begin position="146"/>
        <end position="164"/>
    </location>
</feature>
<feature type="compositionally biased region" description="Low complexity" evidence="1">
    <location>
        <begin position="13"/>
        <end position="29"/>
    </location>
</feature>
<feature type="region of interest" description="Disordered" evidence="1">
    <location>
        <begin position="183"/>
        <end position="202"/>
    </location>
</feature>
<dbReference type="PANTHER" id="PTHR15615">
    <property type="match status" value="1"/>
</dbReference>
<dbReference type="OrthoDB" id="337735at2759"/>
<dbReference type="GO" id="GO:0005634">
    <property type="term" value="C:nucleus"/>
    <property type="evidence" value="ECO:0007669"/>
    <property type="project" value="TreeGrafter"/>
</dbReference>
<dbReference type="Pfam" id="PF08613">
    <property type="entry name" value="Cyclin"/>
    <property type="match status" value="1"/>
</dbReference>
<dbReference type="EMBL" id="KV454017">
    <property type="protein sequence ID" value="ODV93694.1"/>
    <property type="molecule type" value="Genomic_DNA"/>
</dbReference>
<keyword evidence="3" id="KW-1185">Reference proteome</keyword>
<feature type="region of interest" description="Disordered" evidence="1">
    <location>
        <begin position="464"/>
        <end position="518"/>
    </location>
</feature>
<evidence type="ECO:0000313" key="3">
    <source>
        <dbReference type="Proteomes" id="UP000094236"/>
    </source>
</evidence>
<dbReference type="STRING" id="669874.A0A1E4TPL1"/>
<dbReference type="Proteomes" id="UP000094236">
    <property type="component" value="Unassembled WGS sequence"/>
</dbReference>
<sequence length="518" mass="57791">MNISVENSPVIYNNNRNSNNNNQPRNPSSKSASVKNSPKLMNIPGSIESLSKIKSDEKNHNTIISDDINDSKNPSTQINENLAGEPIPTQYIGFKSTKNFRGASFSSSSSGSSSYSSDPELLETLREYKTKDQLFQEEEQRNRHGNSAPSNDNNNNNYSHISSSHEIQEQTVKNDFNEAAKVQSANNGKVETPTVKSKITNDNGQPRVLPRNFIDCSRDDLIVLVARMLVSLISINDNLSPQISSHHLTRFHSRAPPNISVFSYLTRLAHYSTLENAILITAIYYIDLLSLSYPTFLINSLTVHRFLLTASTVASKGLCDSFCSNNHYAKVGGVHITELNLLEMEFLNKVNWRVIPRDLNGLDKRGSVSTKSSSTNTSTFNENNSIKREKSGVGSAKDVLDLYYRRMIALVGKNVDGDTDEIGNGYTYILDDLPGSNSGSEESIRQYSQLQEEEFKCPPVFIPTSSQASSKNHHNVDSTNSIKNNCQSPLKRAADQNDRDFQHTRGKRRTEKMIGKHN</sequence>
<accession>A0A1E4TPL1</accession>
<feature type="compositionally biased region" description="Polar residues" evidence="1">
    <location>
        <begin position="1"/>
        <end position="12"/>
    </location>
</feature>
<feature type="region of interest" description="Disordered" evidence="1">
    <location>
        <begin position="365"/>
        <end position="386"/>
    </location>
</feature>
<feature type="region of interest" description="Disordered" evidence="1">
    <location>
        <begin position="63"/>
        <end position="84"/>
    </location>
</feature>
<dbReference type="AlphaFoldDB" id="A0A1E4TPL1"/>
<dbReference type="InterPro" id="IPR036915">
    <property type="entry name" value="Cyclin-like_sf"/>
</dbReference>
<dbReference type="GO" id="GO:0019901">
    <property type="term" value="F:protein kinase binding"/>
    <property type="evidence" value="ECO:0007669"/>
    <property type="project" value="InterPro"/>
</dbReference>
<dbReference type="CDD" id="cd20558">
    <property type="entry name" value="CYCLIN_ScPCL7-like"/>
    <property type="match status" value="1"/>
</dbReference>
<gene>
    <name evidence="2" type="ORF">PACTADRAFT_51458</name>
</gene>
<evidence type="ECO:0000256" key="1">
    <source>
        <dbReference type="SAM" id="MobiDB-lite"/>
    </source>
</evidence>
<dbReference type="InterPro" id="IPR013922">
    <property type="entry name" value="Cyclin_PHO80-like"/>
</dbReference>
<evidence type="ECO:0000313" key="2">
    <source>
        <dbReference type="EMBL" id="ODV93694.1"/>
    </source>
</evidence>
<feature type="compositionally biased region" description="Polar residues" evidence="1">
    <location>
        <begin position="71"/>
        <end position="80"/>
    </location>
</feature>
<dbReference type="Gene3D" id="1.10.472.10">
    <property type="entry name" value="Cyclin-like"/>
    <property type="match status" value="1"/>
</dbReference>